<dbReference type="GO" id="GO:0000287">
    <property type="term" value="F:magnesium ion binding"/>
    <property type="evidence" value="ECO:0007669"/>
    <property type="project" value="UniProtKB-UniRule"/>
</dbReference>
<evidence type="ECO:0000256" key="1">
    <source>
        <dbReference type="ARBA" id="ARBA00022977"/>
    </source>
</evidence>
<dbReference type="NCBIfam" id="TIGR01379">
    <property type="entry name" value="thiL"/>
    <property type="match status" value="1"/>
</dbReference>
<dbReference type="Pfam" id="PF00586">
    <property type="entry name" value="AIRS"/>
    <property type="match status" value="1"/>
</dbReference>
<feature type="binding site" evidence="2">
    <location>
        <position position="73"/>
    </location>
    <ligand>
        <name>substrate</name>
    </ligand>
</feature>
<dbReference type="HAMAP" id="MF_02128">
    <property type="entry name" value="TMP_kinase"/>
    <property type="match status" value="1"/>
</dbReference>
<reference evidence="4" key="1">
    <citation type="submission" date="2022-06" db="EMBL/GenBank/DDBJ databases">
        <title>New Polynucleobacter species.</title>
        <authorList>
            <person name="Hahn M.W."/>
        </authorList>
    </citation>
    <scope>NUCLEOTIDE SEQUENCE</scope>
    <source>
        <strain evidence="4">UK-FUSCHL-C3</strain>
    </source>
</reference>
<feature type="binding site" evidence="2">
    <location>
        <begin position="140"/>
        <end position="141"/>
    </location>
    <ligand>
        <name>ATP</name>
        <dbReference type="ChEBI" id="CHEBI:30616"/>
    </ligand>
</feature>
<keyword evidence="1 2" id="KW-0784">Thiamine biosynthesis</keyword>
<proteinExistence type="inferred from homology"/>
<dbReference type="InterPro" id="IPR036676">
    <property type="entry name" value="PurM-like_C_sf"/>
</dbReference>
<dbReference type="EC" id="2.7.4.16" evidence="2"/>
<dbReference type="AlphaFoldDB" id="A0AAU8A3C3"/>
<dbReference type="GO" id="GO:0009229">
    <property type="term" value="P:thiamine diphosphate biosynthetic process"/>
    <property type="evidence" value="ECO:0007669"/>
    <property type="project" value="UniProtKB-UniRule"/>
</dbReference>
<feature type="binding site" evidence="2">
    <location>
        <position position="94"/>
    </location>
    <ligand>
        <name>Mg(2+)</name>
        <dbReference type="ChEBI" id="CHEBI:18420"/>
        <label>4</label>
    </ligand>
</feature>
<comment type="miscellaneous">
    <text evidence="2">Reaction mechanism of ThiL seems to utilize a direct, inline transfer of the gamma-phosphate of ATP to TMP rather than a phosphorylated enzyme intermediate.</text>
</comment>
<feature type="binding site" evidence="2">
    <location>
        <position position="282"/>
    </location>
    <ligand>
        <name>substrate</name>
    </ligand>
</feature>
<dbReference type="CDD" id="cd02194">
    <property type="entry name" value="ThiL"/>
    <property type="match status" value="1"/>
</dbReference>
<dbReference type="SUPFAM" id="SSF56042">
    <property type="entry name" value="PurM C-terminal domain-like"/>
    <property type="match status" value="1"/>
</dbReference>
<feature type="binding site" evidence="2">
    <location>
        <position position="234"/>
    </location>
    <ligand>
        <name>ATP</name>
        <dbReference type="ChEBI" id="CHEBI:30616"/>
    </ligand>
</feature>
<comment type="function">
    <text evidence="2">Catalyzes the ATP-dependent phosphorylation of thiamine-monophosphate (TMP) to form thiamine-pyrophosphate (TPP), the active form of vitamin B1.</text>
</comment>
<comment type="similarity">
    <text evidence="2">Belongs to the thiamine-monophosphate kinase family.</text>
</comment>
<accession>A0AAU8A3C3</accession>
<evidence type="ECO:0000256" key="2">
    <source>
        <dbReference type="HAMAP-Rule" id="MF_02128"/>
    </source>
</evidence>
<feature type="binding site" evidence="2">
    <location>
        <position position="66"/>
    </location>
    <ligand>
        <name>Mg(2+)</name>
        <dbReference type="ChEBI" id="CHEBI:18420"/>
        <label>2</label>
    </ligand>
</feature>
<dbReference type="Gene3D" id="3.30.1330.10">
    <property type="entry name" value="PurM-like, N-terminal domain"/>
    <property type="match status" value="1"/>
</dbReference>
<dbReference type="InterPro" id="IPR016188">
    <property type="entry name" value="PurM-like_N"/>
</dbReference>
<gene>
    <name evidence="2 4" type="primary">thiL</name>
    <name evidence="4" type="ORF">NKE59_01130</name>
</gene>
<keyword evidence="2" id="KW-0067">ATP-binding</keyword>
<keyword evidence="2 4" id="KW-0418">Kinase</keyword>
<feature type="binding site" evidence="2">
    <location>
        <position position="347"/>
    </location>
    <ligand>
        <name>substrate</name>
    </ligand>
</feature>
<keyword evidence="2 4" id="KW-0808">Transferase</keyword>
<dbReference type="EMBL" id="CP099959">
    <property type="protein sequence ID" value="XCC57920.1"/>
    <property type="molecule type" value="Genomic_DNA"/>
</dbReference>
<comment type="catalytic activity">
    <reaction evidence="2">
        <text>thiamine phosphate + ATP = thiamine diphosphate + ADP</text>
        <dbReference type="Rhea" id="RHEA:15913"/>
        <dbReference type="ChEBI" id="CHEBI:30616"/>
        <dbReference type="ChEBI" id="CHEBI:37575"/>
        <dbReference type="ChEBI" id="CHEBI:58937"/>
        <dbReference type="ChEBI" id="CHEBI:456216"/>
        <dbReference type="EC" id="2.7.4.16"/>
    </reaction>
</comment>
<protein>
    <recommendedName>
        <fullName evidence="2">Thiamine-monophosphate kinase</fullName>
        <shortName evidence="2">TMP kinase</shortName>
        <shortName evidence="2">Thiamine-phosphate kinase</shortName>
        <ecNumber evidence="2">2.7.4.16</ecNumber>
    </recommendedName>
</protein>
<feature type="domain" description="PurM-like N-terminal" evidence="3">
    <location>
        <begin position="47"/>
        <end position="157"/>
    </location>
</feature>
<feature type="binding site" evidence="2">
    <location>
        <position position="65"/>
    </location>
    <ligand>
        <name>Mg(2+)</name>
        <dbReference type="ChEBI" id="CHEBI:18420"/>
        <label>1</label>
    </ligand>
</feature>
<dbReference type="GO" id="GO:0009030">
    <property type="term" value="F:thiamine-phosphate kinase activity"/>
    <property type="evidence" value="ECO:0007669"/>
    <property type="project" value="UniProtKB-UniRule"/>
</dbReference>
<feature type="binding site" evidence="2">
    <location>
        <position position="64"/>
    </location>
    <ligand>
        <name>Mg(2+)</name>
        <dbReference type="ChEBI" id="CHEBI:18420"/>
        <label>4</label>
    </ligand>
</feature>
<sequence>MSKPISNTIKVPTEGVGEFVLIESVFKAGAEAMAKKNPENTPALGIGDDCALLKPKEGELIAITSDMLVSGRHFFADADPYCLGKKSLAVNLSDLAAMGANPLGFTLSLALPSMDDIWIQTFARGLFEEANQFNCPLIGGDTCAGPLTISITALGSVPRQQSIQRSGAQVNNDIWVSGTIGDARLALAHARNEWSLNLSATHLKMINQRLHEPMPRVGLGIALRGIASAGIDISDGLLGDLKHILKASHLHAEVWIDSLPISNVLHEQEAQIRQQCAAAGGDDYELCFTADQKHRLHIQQIANDLGITLTRIGQLVESKEDAQSITLLDHDGKLLGAALTNTLLQSFDHFK</sequence>
<organism evidence="4">
    <name type="scientific">Polynucleobacter sp. UK-FUSCHL-C3</name>
    <dbReference type="NCBI Taxonomy" id="2955208"/>
    <lineage>
        <taxon>Bacteria</taxon>
        <taxon>Pseudomonadati</taxon>
        <taxon>Pseudomonadota</taxon>
        <taxon>Betaproteobacteria</taxon>
        <taxon>Burkholderiales</taxon>
        <taxon>Burkholderiaceae</taxon>
        <taxon>Polynucleobacter</taxon>
    </lineage>
</organism>
<feature type="binding site" evidence="2">
    <location>
        <position position="232"/>
    </location>
    <ligand>
        <name>Mg(2+)</name>
        <dbReference type="ChEBI" id="CHEBI:18420"/>
        <label>3</label>
    </ligand>
</feature>
<dbReference type="InterPro" id="IPR036921">
    <property type="entry name" value="PurM-like_N_sf"/>
</dbReference>
<feature type="binding site" evidence="2">
    <location>
        <position position="94"/>
    </location>
    <ligand>
        <name>Mg(2+)</name>
        <dbReference type="ChEBI" id="CHEBI:18420"/>
        <label>3</label>
    </ligand>
</feature>
<dbReference type="GO" id="GO:0005524">
    <property type="term" value="F:ATP binding"/>
    <property type="evidence" value="ECO:0007669"/>
    <property type="project" value="UniProtKB-UniRule"/>
</dbReference>
<dbReference type="GO" id="GO:0009228">
    <property type="term" value="P:thiamine biosynthetic process"/>
    <property type="evidence" value="ECO:0007669"/>
    <property type="project" value="UniProtKB-KW"/>
</dbReference>
<feature type="binding site" evidence="2">
    <location>
        <position position="66"/>
    </location>
    <ligand>
        <name>Mg(2+)</name>
        <dbReference type="ChEBI" id="CHEBI:18420"/>
        <label>1</label>
    </ligand>
</feature>
<name>A0AAU8A3C3_9BURK</name>
<feature type="binding site" evidence="2">
    <location>
        <position position="235"/>
    </location>
    <ligand>
        <name>Mg(2+)</name>
        <dbReference type="ChEBI" id="CHEBI:18420"/>
        <label>5</label>
    </ligand>
</feature>
<comment type="caution">
    <text evidence="2">Lacks conserved residue(s) required for the propagation of feature annotation.</text>
</comment>
<feature type="binding site" evidence="2">
    <location>
        <position position="165"/>
    </location>
    <ligand>
        <name>ATP</name>
        <dbReference type="ChEBI" id="CHEBI:30616"/>
    </ligand>
</feature>
<evidence type="ECO:0000313" key="4">
    <source>
        <dbReference type="EMBL" id="XCC57920.1"/>
    </source>
</evidence>
<feature type="binding site" evidence="2">
    <location>
        <position position="49"/>
    </location>
    <ligand>
        <name>Mg(2+)</name>
        <dbReference type="ChEBI" id="CHEBI:18420"/>
        <label>4</label>
    </ligand>
</feature>
<feature type="binding site" evidence="2">
    <location>
        <position position="94"/>
    </location>
    <ligand>
        <name>Mg(2+)</name>
        <dbReference type="ChEBI" id="CHEBI:18420"/>
        <label>2</label>
    </ligand>
</feature>
<dbReference type="PANTHER" id="PTHR30270">
    <property type="entry name" value="THIAMINE-MONOPHOSPHATE KINASE"/>
    <property type="match status" value="1"/>
</dbReference>
<dbReference type="SUPFAM" id="SSF55326">
    <property type="entry name" value="PurM N-terminal domain-like"/>
    <property type="match status" value="1"/>
</dbReference>
<feature type="binding site" evidence="2">
    <location>
        <position position="49"/>
    </location>
    <ligand>
        <name>Mg(2+)</name>
        <dbReference type="ChEBI" id="CHEBI:18420"/>
        <label>3</label>
    </ligand>
</feature>
<dbReference type="PIRSF" id="PIRSF005303">
    <property type="entry name" value="Thiam_monoph_kin"/>
    <property type="match status" value="1"/>
</dbReference>
<keyword evidence="2" id="KW-0479">Metal-binding</keyword>
<dbReference type="InterPro" id="IPR006283">
    <property type="entry name" value="ThiL-like"/>
</dbReference>
<feature type="binding site" evidence="2">
    <location>
        <position position="141"/>
    </location>
    <ligand>
        <name>Mg(2+)</name>
        <dbReference type="ChEBI" id="CHEBI:18420"/>
        <label>1</label>
    </ligand>
</feature>
<dbReference type="PANTHER" id="PTHR30270:SF0">
    <property type="entry name" value="THIAMINE-MONOPHOSPHATE KINASE"/>
    <property type="match status" value="1"/>
</dbReference>
<keyword evidence="2" id="KW-0547">Nucleotide-binding</keyword>
<comment type="pathway">
    <text evidence="2">Cofactor biosynthesis; thiamine diphosphate biosynthesis; thiamine diphosphate from thiamine phosphate: step 1/1.</text>
</comment>
<keyword evidence="2" id="KW-0460">Magnesium</keyword>
<dbReference type="RefSeq" id="WP_353439046.1">
    <property type="nucleotide sequence ID" value="NZ_CP099959.1"/>
</dbReference>
<evidence type="ECO:0000259" key="3">
    <source>
        <dbReference type="Pfam" id="PF00586"/>
    </source>
</evidence>
<dbReference type="Gene3D" id="3.90.650.10">
    <property type="entry name" value="PurM-like C-terminal domain"/>
    <property type="match status" value="1"/>
</dbReference>